<evidence type="ECO:0000313" key="1">
    <source>
        <dbReference type="EMBL" id="ABS51094.1"/>
    </source>
</evidence>
<dbReference type="Proteomes" id="UP000002407">
    <property type="component" value="Chromosome"/>
</dbReference>
<accession>A7I0A2</accession>
<reference evidence="2" key="1">
    <citation type="submission" date="2007-07" db="EMBL/GenBank/DDBJ databases">
        <title>Complete genome sequence of Campylobacter hominis ATCC BAA-381, a commensal isolated from the human gastrointestinal tract.</title>
        <authorList>
            <person name="Fouts D.E."/>
            <person name="Mongodin E.F."/>
            <person name="Puiu D."/>
            <person name="Sebastian Y."/>
            <person name="Miller W.G."/>
            <person name="Mandrell R.E."/>
            <person name="Nelson K.E."/>
        </authorList>
    </citation>
    <scope>NUCLEOTIDE SEQUENCE [LARGE SCALE GENOMIC DNA]</scope>
    <source>
        <strain evidence="2">ATCC BAA-381 / LMG 19568 / NCTC 13146 / CH001A</strain>
    </source>
</reference>
<name>A7I0A2_CAMHC</name>
<protein>
    <submittedName>
        <fullName evidence="1">Uncharacterized protein</fullName>
    </submittedName>
</protein>
<dbReference type="HOGENOM" id="CLU_3341539_0_0_7"/>
<dbReference type="AlphaFoldDB" id="A7I0A2"/>
<sequence>MAFFRDIIFFLFKFYLEFYNNSAEKAILQKLRNGEKI</sequence>
<keyword evidence="2" id="KW-1185">Reference proteome</keyword>
<dbReference type="KEGG" id="cha:CHAB381_0341"/>
<organism evidence="1 2">
    <name type="scientific">Campylobacter hominis (strain ATCC BAA-381 / DSM 21671 / CCUG 45161 / LMG 19568 / NCTC 13146 / CH001A)</name>
    <dbReference type="NCBI Taxonomy" id="360107"/>
    <lineage>
        <taxon>Bacteria</taxon>
        <taxon>Pseudomonadati</taxon>
        <taxon>Campylobacterota</taxon>
        <taxon>Epsilonproteobacteria</taxon>
        <taxon>Campylobacterales</taxon>
        <taxon>Campylobacteraceae</taxon>
        <taxon>Campylobacter</taxon>
    </lineage>
</organism>
<dbReference type="EMBL" id="CP000776">
    <property type="protein sequence ID" value="ABS51094.1"/>
    <property type="molecule type" value="Genomic_DNA"/>
</dbReference>
<gene>
    <name evidence="1" type="ordered locus">CHAB381_0341</name>
</gene>
<evidence type="ECO:0000313" key="2">
    <source>
        <dbReference type="Proteomes" id="UP000002407"/>
    </source>
</evidence>
<proteinExistence type="predicted"/>